<proteinExistence type="predicted"/>
<sequence>MTYLEFISRNGHICSESEFEIARAQAKNKLAVIVNRFGDANGLRLKSDYLNQIVLEEIRAERYSSTMFDLFSCKRISHIA</sequence>
<name>A0A8S5LFJ6_9CAUD</name>
<organism evidence="1">
    <name type="scientific">Siphoviridae sp. ctABi4</name>
    <dbReference type="NCBI Taxonomy" id="2823566"/>
    <lineage>
        <taxon>Viruses</taxon>
        <taxon>Duplodnaviria</taxon>
        <taxon>Heunggongvirae</taxon>
        <taxon>Uroviricota</taxon>
        <taxon>Caudoviricetes</taxon>
    </lineage>
</organism>
<accession>A0A8S5LFJ6</accession>
<evidence type="ECO:0000313" key="1">
    <source>
        <dbReference type="EMBL" id="DAD68643.1"/>
    </source>
</evidence>
<dbReference type="EMBL" id="BK014705">
    <property type="protein sequence ID" value="DAD68643.1"/>
    <property type="molecule type" value="Genomic_DNA"/>
</dbReference>
<reference evidence="1" key="1">
    <citation type="journal article" date="2021" name="Proc. Natl. Acad. Sci. U.S.A.">
        <title>A Catalog of Tens of Thousands of Viruses from Human Metagenomes Reveals Hidden Associations with Chronic Diseases.</title>
        <authorList>
            <person name="Tisza M.J."/>
            <person name="Buck C.B."/>
        </authorList>
    </citation>
    <scope>NUCLEOTIDE SEQUENCE</scope>
    <source>
        <strain evidence="1">CtABi4</strain>
    </source>
</reference>
<protein>
    <submittedName>
        <fullName evidence="1">Uncharacterized protein</fullName>
    </submittedName>
</protein>